<gene>
    <name evidence="3" type="ORF">EJ05DRAFT_285230</name>
</gene>
<dbReference type="OrthoDB" id="3525185at2759"/>
<dbReference type="PROSITE" id="PS00463">
    <property type="entry name" value="ZN2_CY6_FUNGAL_1"/>
    <property type="match status" value="1"/>
</dbReference>
<dbReference type="AlphaFoldDB" id="A0A6A6WH23"/>
<dbReference type="InterPro" id="IPR021858">
    <property type="entry name" value="Fun_TF"/>
</dbReference>
<dbReference type="Pfam" id="PF00172">
    <property type="entry name" value="Zn_clus"/>
    <property type="match status" value="1"/>
</dbReference>
<dbReference type="Proteomes" id="UP000799437">
    <property type="component" value="Unassembled WGS sequence"/>
</dbReference>
<reference evidence="3" key="1">
    <citation type="journal article" date="2020" name="Stud. Mycol.">
        <title>101 Dothideomycetes genomes: a test case for predicting lifestyles and emergence of pathogens.</title>
        <authorList>
            <person name="Haridas S."/>
            <person name="Albert R."/>
            <person name="Binder M."/>
            <person name="Bloem J."/>
            <person name="Labutti K."/>
            <person name="Salamov A."/>
            <person name="Andreopoulos B."/>
            <person name="Baker S."/>
            <person name="Barry K."/>
            <person name="Bills G."/>
            <person name="Bluhm B."/>
            <person name="Cannon C."/>
            <person name="Castanera R."/>
            <person name="Culley D."/>
            <person name="Daum C."/>
            <person name="Ezra D."/>
            <person name="Gonzalez J."/>
            <person name="Henrissat B."/>
            <person name="Kuo A."/>
            <person name="Liang C."/>
            <person name="Lipzen A."/>
            <person name="Lutzoni F."/>
            <person name="Magnuson J."/>
            <person name="Mondo S."/>
            <person name="Nolan M."/>
            <person name="Ohm R."/>
            <person name="Pangilinan J."/>
            <person name="Park H.-J."/>
            <person name="Ramirez L."/>
            <person name="Alfaro M."/>
            <person name="Sun H."/>
            <person name="Tritt A."/>
            <person name="Yoshinaga Y."/>
            <person name="Zwiers L.-H."/>
            <person name="Turgeon B."/>
            <person name="Goodwin S."/>
            <person name="Spatafora J."/>
            <person name="Crous P."/>
            <person name="Grigoriev I."/>
        </authorList>
    </citation>
    <scope>NUCLEOTIDE SEQUENCE</scope>
    <source>
        <strain evidence="3">CBS 121739</strain>
    </source>
</reference>
<keyword evidence="4" id="KW-1185">Reference proteome</keyword>
<dbReference type="Gene3D" id="4.10.240.10">
    <property type="entry name" value="Zn(2)-C6 fungal-type DNA-binding domain"/>
    <property type="match status" value="1"/>
</dbReference>
<sequence>MAGITTKTRGCATCRGRRIKCDLQKPSCNNCVRSGRTCQGYERHDVFVNRTAAGMQKRRRLEEVKDQRLEEIKNALVSGAFSQAMVAPAPSPDDHVHWFYRHFVISRTDPRLTQFMSPVMQITTPGPLLTSSLRALSIMKFGRAIHDIAAEQQGQKLYGRSLGKLRLALTDATASKSDETLACAVVLGLFELLNVHPKYQSGGWFKHMVGLGRLIEHRGPKQSQSPVCLAIFEVCRNVLVDDTLSPRSQQFGFCPSRMVISAMARKNKNTRRKDMRLRLPRCLFN</sequence>
<dbReference type="SUPFAM" id="SSF57701">
    <property type="entry name" value="Zn2/Cys6 DNA-binding domain"/>
    <property type="match status" value="1"/>
</dbReference>
<dbReference type="InterPro" id="IPR053178">
    <property type="entry name" value="Osmoadaptation_assoc"/>
</dbReference>
<accession>A0A6A6WH23</accession>
<dbReference type="EMBL" id="ML996568">
    <property type="protein sequence ID" value="KAF2760451.1"/>
    <property type="molecule type" value="Genomic_DNA"/>
</dbReference>
<dbReference type="GO" id="GO:0000981">
    <property type="term" value="F:DNA-binding transcription factor activity, RNA polymerase II-specific"/>
    <property type="evidence" value="ECO:0007669"/>
    <property type="project" value="InterPro"/>
</dbReference>
<dbReference type="PANTHER" id="PTHR38111">
    <property type="entry name" value="ZN(2)-C6 FUNGAL-TYPE DOMAIN-CONTAINING PROTEIN-RELATED"/>
    <property type="match status" value="1"/>
</dbReference>
<dbReference type="SMART" id="SM00066">
    <property type="entry name" value="GAL4"/>
    <property type="match status" value="1"/>
</dbReference>
<dbReference type="InterPro" id="IPR036864">
    <property type="entry name" value="Zn2-C6_fun-type_DNA-bd_sf"/>
</dbReference>
<dbReference type="InterPro" id="IPR001138">
    <property type="entry name" value="Zn2Cys6_DnaBD"/>
</dbReference>
<dbReference type="RefSeq" id="XP_033602902.1">
    <property type="nucleotide sequence ID" value="XM_033740476.1"/>
</dbReference>
<evidence type="ECO:0000313" key="4">
    <source>
        <dbReference type="Proteomes" id="UP000799437"/>
    </source>
</evidence>
<feature type="domain" description="Zn(2)-C6 fungal-type" evidence="2">
    <location>
        <begin position="10"/>
        <end position="38"/>
    </location>
</feature>
<organism evidence="3 4">
    <name type="scientific">Pseudovirgaria hyperparasitica</name>
    <dbReference type="NCBI Taxonomy" id="470096"/>
    <lineage>
        <taxon>Eukaryota</taxon>
        <taxon>Fungi</taxon>
        <taxon>Dikarya</taxon>
        <taxon>Ascomycota</taxon>
        <taxon>Pezizomycotina</taxon>
        <taxon>Dothideomycetes</taxon>
        <taxon>Dothideomycetes incertae sedis</taxon>
        <taxon>Acrospermales</taxon>
        <taxon>Acrospermaceae</taxon>
        <taxon>Pseudovirgaria</taxon>
    </lineage>
</organism>
<evidence type="ECO:0000256" key="1">
    <source>
        <dbReference type="ARBA" id="ARBA00023242"/>
    </source>
</evidence>
<dbReference type="GO" id="GO:0008270">
    <property type="term" value="F:zinc ion binding"/>
    <property type="evidence" value="ECO:0007669"/>
    <property type="project" value="InterPro"/>
</dbReference>
<proteinExistence type="predicted"/>
<dbReference type="PROSITE" id="PS50048">
    <property type="entry name" value="ZN2_CY6_FUNGAL_2"/>
    <property type="match status" value="1"/>
</dbReference>
<dbReference type="GeneID" id="54481530"/>
<protein>
    <recommendedName>
        <fullName evidence="2">Zn(2)-C6 fungal-type domain-containing protein</fullName>
    </recommendedName>
</protein>
<name>A0A6A6WH23_9PEZI</name>
<evidence type="ECO:0000313" key="3">
    <source>
        <dbReference type="EMBL" id="KAF2760451.1"/>
    </source>
</evidence>
<dbReference type="CDD" id="cd00067">
    <property type="entry name" value="GAL4"/>
    <property type="match status" value="1"/>
</dbReference>
<keyword evidence="1" id="KW-0539">Nucleus</keyword>
<evidence type="ECO:0000259" key="2">
    <source>
        <dbReference type="PROSITE" id="PS50048"/>
    </source>
</evidence>
<dbReference type="Pfam" id="PF11951">
    <property type="entry name" value="Fungal_trans_2"/>
    <property type="match status" value="1"/>
</dbReference>